<evidence type="ECO:0000256" key="1">
    <source>
        <dbReference type="ARBA" id="ARBA00006926"/>
    </source>
</evidence>
<dbReference type="PROSITE" id="PS51352">
    <property type="entry name" value="THIOREDOXIN_2"/>
    <property type="match status" value="1"/>
</dbReference>
<dbReference type="PATRIC" id="fig|1562970.3.peg.1026"/>
<dbReference type="HOGENOM" id="CLU_029507_1_1_10"/>
<dbReference type="CDD" id="cd00340">
    <property type="entry name" value="GSH_Peroxidase"/>
    <property type="match status" value="1"/>
</dbReference>
<accession>A0A098C051</accession>
<dbReference type="InterPro" id="IPR013766">
    <property type="entry name" value="Thioredoxin_domain"/>
</dbReference>
<dbReference type="PANTHER" id="PTHR11592:SF78">
    <property type="entry name" value="GLUTATHIONE PEROXIDASE"/>
    <property type="match status" value="1"/>
</dbReference>
<feature type="active site" evidence="4">
    <location>
        <position position="74"/>
    </location>
</feature>
<keyword evidence="6" id="KW-0732">Signal</keyword>
<dbReference type="Gene3D" id="3.40.30.10">
    <property type="entry name" value="Glutaredoxin"/>
    <property type="match status" value="1"/>
</dbReference>
<dbReference type="PROSITE" id="PS51355">
    <property type="entry name" value="GLUTATHIONE_PEROXID_3"/>
    <property type="match status" value="1"/>
</dbReference>
<dbReference type="PIRSF" id="PIRSF000303">
    <property type="entry name" value="Glutathion_perox"/>
    <property type="match status" value="1"/>
</dbReference>
<dbReference type="OrthoDB" id="9789406at2"/>
<dbReference type="KEGG" id="pbt:ING2E5B_1038"/>
<dbReference type="PANTHER" id="PTHR11592">
    <property type="entry name" value="GLUTATHIONE PEROXIDASE"/>
    <property type="match status" value="1"/>
</dbReference>
<proteinExistence type="inferred from homology"/>
<keyword evidence="2 5" id="KW-0575">Peroxidase</keyword>
<evidence type="ECO:0000256" key="3">
    <source>
        <dbReference type="ARBA" id="ARBA00023002"/>
    </source>
</evidence>
<dbReference type="Pfam" id="PF00255">
    <property type="entry name" value="GSHPx"/>
    <property type="match status" value="1"/>
</dbReference>
<feature type="chain" id="PRO_5030002993" description="Glutathione peroxidase" evidence="6">
    <location>
        <begin position="23"/>
        <end position="198"/>
    </location>
</feature>
<gene>
    <name evidence="8" type="ORF">ING2E5B_1038</name>
</gene>
<dbReference type="AlphaFoldDB" id="A0A098C051"/>
<evidence type="ECO:0000313" key="8">
    <source>
        <dbReference type="EMBL" id="CEA15791.1"/>
    </source>
</evidence>
<evidence type="ECO:0000256" key="4">
    <source>
        <dbReference type="PIRSR" id="PIRSR000303-1"/>
    </source>
</evidence>
<keyword evidence="9" id="KW-1185">Reference proteome</keyword>
<evidence type="ECO:0000256" key="6">
    <source>
        <dbReference type="SAM" id="SignalP"/>
    </source>
</evidence>
<feature type="signal peptide" evidence="6">
    <location>
        <begin position="1"/>
        <end position="22"/>
    </location>
</feature>
<evidence type="ECO:0000259" key="7">
    <source>
        <dbReference type="PROSITE" id="PS51352"/>
    </source>
</evidence>
<evidence type="ECO:0000256" key="5">
    <source>
        <dbReference type="RuleBase" id="RU000499"/>
    </source>
</evidence>
<dbReference type="GO" id="GO:0034599">
    <property type="term" value="P:cellular response to oxidative stress"/>
    <property type="evidence" value="ECO:0007669"/>
    <property type="project" value="TreeGrafter"/>
</dbReference>
<dbReference type="PROSITE" id="PS00460">
    <property type="entry name" value="GLUTATHIONE_PEROXID_1"/>
    <property type="match status" value="1"/>
</dbReference>
<protein>
    <recommendedName>
        <fullName evidence="5">Glutathione peroxidase</fullName>
    </recommendedName>
</protein>
<evidence type="ECO:0000313" key="9">
    <source>
        <dbReference type="Proteomes" id="UP000032417"/>
    </source>
</evidence>
<comment type="similarity">
    <text evidence="1 5">Belongs to the glutathione peroxidase family.</text>
</comment>
<name>A0A098C051_9BACT</name>
<dbReference type="SUPFAM" id="SSF52833">
    <property type="entry name" value="Thioredoxin-like"/>
    <property type="match status" value="1"/>
</dbReference>
<sequence length="198" mass="22465">MKLSIRPWLVLLLTFVALQCVGQNKQNQNNSKNSNMQTTQTFHDFTVKDIDGKEFDLASLKGKKVLVVNVASKCGLTPQYEDLQALYDKYKDRNFTVIGFPANNFAGQEPGTNAQIKEFCTLNYGVTFPMMDKISVKGKDQAPVYNWLTHKSENGKIDQEVTWNFQKFMIDEEGNLVDVVQPKESPMSEKIIKWITGG</sequence>
<evidence type="ECO:0000256" key="2">
    <source>
        <dbReference type="ARBA" id="ARBA00022559"/>
    </source>
</evidence>
<organism evidence="8 9">
    <name type="scientific">Fermentimonas caenicola</name>
    <dbReference type="NCBI Taxonomy" id="1562970"/>
    <lineage>
        <taxon>Bacteria</taxon>
        <taxon>Pseudomonadati</taxon>
        <taxon>Bacteroidota</taxon>
        <taxon>Bacteroidia</taxon>
        <taxon>Bacteroidales</taxon>
        <taxon>Dysgonomonadaceae</taxon>
        <taxon>Fermentimonas</taxon>
    </lineage>
</organism>
<dbReference type="InterPro" id="IPR029759">
    <property type="entry name" value="GPX_AS"/>
</dbReference>
<dbReference type="FunFam" id="3.40.30.10:FF:000010">
    <property type="entry name" value="Glutathione peroxidase"/>
    <property type="match status" value="1"/>
</dbReference>
<dbReference type="InterPro" id="IPR036249">
    <property type="entry name" value="Thioredoxin-like_sf"/>
</dbReference>
<dbReference type="EMBL" id="LN515532">
    <property type="protein sequence ID" value="CEA15791.1"/>
    <property type="molecule type" value="Genomic_DNA"/>
</dbReference>
<dbReference type="GO" id="GO:0004601">
    <property type="term" value="F:peroxidase activity"/>
    <property type="evidence" value="ECO:0007669"/>
    <property type="project" value="UniProtKB-KW"/>
</dbReference>
<feature type="domain" description="Thioredoxin" evidence="7">
    <location>
        <begin position="36"/>
        <end position="198"/>
    </location>
</feature>
<dbReference type="STRING" id="1562970.ING2E5B_1038"/>
<keyword evidence="3 5" id="KW-0560">Oxidoreductase</keyword>
<dbReference type="PRINTS" id="PR01011">
    <property type="entry name" value="GLUTPROXDASE"/>
</dbReference>
<dbReference type="InterPro" id="IPR000889">
    <property type="entry name" value="Glutathione_peroxidase"/>
</dbReference>
<dbReference type="Proteomes" id="UP000032417">
    <property type="component" value="Chromosome 1"/>
</dbReference>
<reference evidence="8 9" key="1">
    <citation type="submission" date="2014-08" db="EMBL/GenBank/DDBJ databases">
        <authorList>
            <person name="Wibberg D."/>
        </authorList>
    </citation>
    <scope>NUCLEOTIDE SEQUENCE [LARGE SCALE GENOMIC DNA]</scope>
    <source>
        <strain evidence="9">ING2-E5B</strain>
    </source>
</reference>